<keyword evidence="3 5" id="KW-1133">Transmembrane helix</keyword>
<evidence type="ECO:0000256" key="3">
    <source>
        <dbReference type="ARBA" id="ARBA00022989"/>
    </source>
</evidence>
<proteinExistence type="predicted"/>
<feature type="domain" description="Sodium/calcium exchanger membrane region" evidence="6">
    <location>
        <begin position="45"/>
        <end position="197"/>
    </location>
</feature>
<feature type="transmembrane region" description="Helical" evidence="5">
    <location>
        <begin position="339"/>
        <end position="357"/>
    </location>
</feature>
<dbReference type="Proteomes" id="UP001054925">
    <property type="component" value="Unassembled WGS sequence"/>
</dbReference>
<dbReference type="AlphaFoldDB" id="A0AAV5G8Q1"/>
<dbReference type="EMBL" id="BQKK01000006">
    <property type="protein sequence ID" value="GJN43727.1"/>
    <property type="molecule type" value="Genomic_DNA"/>
</dbReference>
<dbReference type="Pfam" id="PF01699">
    <property type="entry name" value="Na_Ca_ex"/>
    <property type="match status" value="2"/>
</dbReference>
<organism evidence="7 8">
    <name type="scientific">Corynebacterium ammoniagenes</name>
    <name type="common">Brevibacterium ammoniagenes</name>
    <dbReference type="NCBI Taxonomy" id="1697"/>
    <lineage>
        <taxon>Bacteria</taxon>
        <taxon>Bacillati</taxon>
        <taxon>Actinomycetota</taxon>
        <taxon>Actinomycetes</taxon>
        <taxon>Mycobacteriales</taxon>
        <taxon>Corynebacteriaceae</taxon>
        <taxon>Corynebacterium</taxon>
    </lineage>
</organism>
<feature type="transmembrane region" description="Helical" evidence="5">
    <location>
        <begin position="44"/>
        <end position="65"/>
    </location>
</feature>
<protein>
    <submittedName>
        <fullName evidence="7">Calcium:proton antiporter</fullName>
    </submittedName>
</protein>
<evidence type="ECO:0000313" key="7">
    <source>
        <dbReference type="EMBL" id="GJN43727.1"/>
    </source>
</evidence>
<feature type="transmembrane region" description="Helical" evidence="5">
    <location>
        <begin position="113"/>
        <end position="134"/>
    </location>
</feature>
<feature type="domain" description="Sodium/calcium exchanger membrane region" evidence="6">
    <location>
        <begin position="240"/>
        <end position="376"/>
    </location>
</feature>
<feature type="transmembrane region" description="Helical" evidence="5">
    <location>
        <begin position="173"/>
        <end position="194"/>
    </location>
</feature>
<keyword evidence="4 5" id="KW-0472">Membrane</keyword>
<feature type="transmembrane region" description="Helical" evidence="5">
    <location>
        <begin position="305"/>
        <end position="327"/>
    </location>
</feature>
<dbReference type="PANTHER" id="PTHR37958">
    <property type="entry name" value="SODIUM-POTASSIUM/PROTON ANTIPORTER CHAA"/>
    <property type="match status" value="1"/>
</dbReference>
<dbReference type="GO" id="GO:0015386">
    <property type="term" value="F:potassium:proton antiporter activity"/>
    <property type="evidence" value="ECO:0007669"/>
    <property type="project" value="TreeGrafter"/>
</dbReference>
<evidence type="ECO:0000256" key="1">
    <source>
        <dbReference type="ARBA" id="ARBA00004141"/>
    </source>
</evidence>
<dbReference type="RefSeq" id="WP_003847127.1">
    <property type="nucleotide sequence ID" value="NZ_BQKK01000006.1"/>
</dbReference>
<dbReference type="PANTHER" id="PTHR37958:SF1">
    <property type="entry name" value="SODIUM-POTASSIUM_PROTON ANTIPORTER CHAA"/>
    <property type="match status" value="1"/>
</dbReference>
<feature type="transmembrane region" description="Helical" evidence="5">
    <location>
        <begin position="146"/>
        <end position="167"/>
    </location>
</feature>
<sequence length="381" mass="39793">MSASTALRSVFTGSVIARIVLGWVAVLILSLASSFLASGLSTPLVFLVLAAIVAVIIVCSGGVVTQAEHLAHRLGDPYGTLVLTLSIVAIEVILISAVMLGPSDHQTIARDSVMATVMIVLNLVIGLALIVGGMRHDNLRVNRTGISTYLSMLVVLIATAFAVPAVIGTDGSYNTGQAITIITLTIVLYGFFLYRQTGAQHGDYIEVMEAPGAAEEPAPHSPSIGVILREYKGEILTRAVVLLITVIPIVLLSHDMASLLDDGLTRIGAPLALSGVIIAMIVFLPEAITTVRAAWQGEAQRVTNLAHGALVSCVGLTLPVVLAIGLVTNQTVILAETPANLVFLVISLLLSIATFTAHRVTAVHGSANLSVFVLYGLSVFA</sequence>
<dbReference type="GO" id="GO:0005886">
    <property type="term" value="C:plasma membrane"/>
    <property type="evidence" value="ECO:0007669"/>
    <property type="project" value="TreeGrafter"/>
</dbReference>
<feature type="transmembrane region" description="Helical" evidence="5">
    <location>
        <begin position="77"/>
        <end position="101"/>
    </location>
</feature>
<keyword evidence="2 5" id="KW-0812">Transmembrane</keyword>
<evidence type="ECO:0000313" key="8">
    <source>
        <dbReference type="Proteomes" id="UP001054925"/>
    </source>
</evidence>
<gene>
    <name evidence="7" type="ORF">CAT723_22060</name>
</gene>
<reference evidence="7" key="1">
    <citation type="submission" date="2021-12" db="EMBL/GenBank/DDBJ databases">
        <title>Draft genome sequence of Corynebacterium ammoniagenes strain T-723.</title>
        <authorList>
            <person name="Matsuzawa M."/>
            <person name="Hiratani M."/>
            <person name="Abe I."/>
            <person name="Tsuji Y."/>
            <person name="Nakamura J."/>
        </authorList>
    </citation>
    <scope>NUCLEOTIDE SEQUENCE</scope>
    <source>
        <strain evidence="7">T-723</strain>
    </source>
</reference>
<evidence type="ECO:0000256" key="5">
    <source>
        <dbReference type="SAM" id="Phobius"/>
    </source>
</evidence>
<name>A0AAV5G8Q1_CORAM</name>
<feature type="transmembrane region" description="Helical" evidence="5">
    <location>
        <begin position="235"/>
        <end position="252"/>
    </location>
</feature>
<feature type="transmembrane region" description="Helical" evidence="5">
    <location>
        <begin position="264"/>
        <end position="284"/>
    </location>
</feature>
<evidence type="ECO:0000259" key="6">
    <source>
        <dbReference type="Pfam" id="PF01699"/>
    </source>
</evidence>
<evidence type="ECO:0000256" key="4">
    <source>
        <dbReference type="ARBA" id="ARBA00023136"/>
    </source>
</evidence>
<evidence type="ECO:0000256" key="2">
    <source>
        <dbReference type="ARBA" id="ARBA00022692"/>
    </source>
</evidence>
<comment type="caution">
    <text evidence="7">The sequence shown here is derived from an EMBL/GenBank/DDBJ whole genome shotgun (WGS) entry which is preliminary data.</text>
</comment>
<accession>A0AAV5G8Q1</accession>
<comment type="subcellular location">
    <subcellularLocation>
        <location evidence="1">Membrane</location>
        <topology evidence="1">Multi-pass membrane protein</topology>
    </subcellularLocation>
</comment>
<dbReference type="GO" id="GO:0015385">
    <property type="term" value="F:sodium:proton antiporter activity"/>
    <property type="evidence" value="ECO:0007669"/>
    <property type="project" value="TreeGrafter"/>
</dbReference>
<dbReference type="InterPro" id="IPR004837">
    <property type="entry name" value="NaCa_Exmemb"/>
</dbReference>
<dbReference type="InterPro" id="IPR052946">
    <property type="entry name" value="Alkaline_pH_Ca-Antiporter"/>
</dbReference>
<feature type="transmembrane region" description="Helical" evidence="5">
    <location>
        <begin position="15"/>
        <end position="38"/>
    </location>
</feature>